<feature type="transmembrane region" description="Helical" evidence="1">
    <location>
        <begin position="155"/>
        <end position="173"/>
    </location>
</feature>
<proteinExistence type="predicted"/>
<evidence type="ECO:0000313" key="2">
    <source>
        <dbReference type="EMBL" id="GES20089.1"/>
    </source>
</evidence>
<comment type="caution">
    <text evidence="2">The sequence shown here is derived from an EMBL/GenBank/DDBJ whole genome shotgun (WGS) entry which is preliminary data.</text>
</comment>
<accession>A0A5M3XIQ3</accession>
<sequence length="461" mass="50677">MTALLVSLGPDLYWWIGSLLTDGFGQESFGWTTYGICPGFELYFANEYIMYTILEFPLFWYGGAPLLLLGFAGWYLSTRRGRDRLGRTLAGLTATLLIARCLPSPLLYAYDTMSPDCAQLWDPLSFALGIDLYYLIPPILILLATRTPRGQRGLVGRRVAIVLTLLGTSVITAQSTATSKVRAYWELGCDGSSYTPLRGLATVEAQFLCRVRGHSSDDYYEGVPGWEHVGDREVLAQGRQLCDLAERHGGNVNAQAVENAPQASLAEALVFLCPAVAQAQAAEERRQADANDAYQARHDNACAAHPRHKPRIKPVRQQHATMFTEFWYIQGWENGFEGTAPDPVRDLVGSERGALTIWAADEVGNACLTAESYTRRPPLETKGWEEIIEVGYESPTGTLTLVDGGGESITGLTAKGPGSYRVRVHLRGRDLVTQAIDPPDGAVRLLIMVFPGEPTEPIIYK</sequence>
<organism evidence="2 3">
    <name type="scientific">Acrocarpospora pleiomorpha</name>
    <dbReference type="NCBI Taxonomy" id="90975"/>
    <lineage>
        <taxon>Bacteria</taxon>
        <taxon>Bacillati</taxon>
        <taxon>Actinomycetota</taxon>
        <taxon>Actinomycetes</taxon>
        <taxon>Streptosporangiales</taxon>
        <taxon>Streptosporangiaceae</taxon>
        <taxon>Acrocarpospora</taxon>
    </lineage>
</organism>
<dbReference type="EMBL" id="BLAF01000014">
    <property type="protein sequence ID" value="GES20089.1"/>
    <property type="molecule type" value="Genomic_DNA"/>
</dbReference>
<feature type="transmembrane region" description="Helical" evidence="1">
    <location>
        <begin position="58"/>
        <end position="77"/>
    </location>
</feature>
<dbReference type="Proteomes" id="UP000377595">
    <property type="component" value="Unassembled WGS sequence"/>
</dbReference>
<evidence type="ECO:0000256" key="1">
    <source>
        <dbReference type="SAM" id="Phobius"/>
    </source>
</evidence>
<evidence type="ECO:0000313" key="3">
    <source>
        <dbReference type="Proteomes" id="UP000377595"/>
    </source>
</evidence>
<feature type="transmembrane region" description="Helical" evidence="1">
    <location>
        <begin position="120"/>
        <end position="143"/>
    </location>
</feature>
<keyword evidence="1" id="KW-0472">Membrane</keyword>
<dbReference type="AlphaFoldDB" id="A0A5M3XIQ3"/>
<dbReference type="RefSeq" id="WP_155345143.1">
    <property type="nucleotide sequence ID" value="NZ_BAAAHM010000008.1"/>
</dbReference>
<keyword evidence="3" id="KW-1185">Reference proteome</keyword>
<gene>
    <name evidence="2" type="ORF">Aple_029850</name>
</gene>
<reference evidence="2 3" key="1">
    <citation type="submission" date="2019-10" db="EMBL/GenBank/DDBJ databases">
        <title>Whole genome shotgun sequence of Acrocarpospora pleiomorpha NBRC 16267.</title>
        <authorList>
            <person name="Ichikawa N."/>
            <person name="Kimura A."/>
            <person name="Kitahashi Y."/>
            <person name="Komaki H."/>
            <person name="Oguchi A."/>
        </authorList>
    </citation>
    <scope>NUCLEOTIDE SEQUENCE [LARGE SCALE GENOMIC DNA]</scope>
    <source>
        <strain evidence="2 3">NBRC 16267</strain>
    </source>
</reference>
<dbReference type="OrthoDB" id="4485313at2"/>
<name>A0A5M3XIQ3_9ACTN</name>
<feature type="transmembrane region" description="Helical" evidence="1">
    <location>
        <begin position="89"/>
        <end position="108"/>
    </location>
</feature>
<protein>
    <submittedName>
        <fullName evidence="2">Uncharacterized protein</fullName>
    </submittedName>
</protein>
<keyword evidence="1" id="KW-1133">Transmembrane helix</keyword>
<keyword evidence="1" id="KW-0812">Transmembrane</keyword>